<evidence type="ECO:0000313" key="2">
    <source>
        <dbReference type="EnsemblMetazoa" id="GPAI033226-PA"/>
    </source>
</evidence>
<reference evidence="2" key="2">
    <citation type="submission" date="2020-05" db="UniProtKB">
        <authorList>
            <consortium name="EnsemblMetazoa"/>
        </authorList>
    </citation>
    <scope>IDENTIFICATION</scope>
    <source>
        <strain evidence="2">IAEA</strain>
    </source>
</reference>
<dbReference type="EnsemblMetazoa" id="GPAI033226-RA">
    <property type="protein sequence ID" value="GPAI033226-PA"/>
    <property type="gene ID" value="GPAI033226"/>
</dbReference>
<dbReference type="AlphaFoldDB" id="A0A1B0A3D2"/>
<feature type="compositionally biased region" description="Low complexity" evidence="1">
    <location>
        <begin position="26"/>
        <end position="63"/>
    </location>
</feature>
<reference evidence="3" key="1">
    <citation type="submission" date="2014-03" db="EMBL/GenBank/DDBJ databases">
        <authorList>
            <person name="Aksoy S."/>
            <person name="Warren W."/>
            <person name="Wilson R.K."/>
        </authorList>
    </citation>
    <scope>NUCLEOTIDE SEQUENCE [LARGE SCALE GENOMIC DNA]</scope>
    <source>
        <strain evidence="3">IAEA</strain>
    </source>
</reference>
<feature type="compositionally biased region" description="Polar residues" evidence="1">
    <location>
        <begin position="72"/>
        <end position="81"/>
    </location>
</feature>
<dbReference type="VEuPathDB" id="VectorBase:GPAI033226"/>
<evidence type="ECO:0000256" key="1">
    <source>
        <dbReference type="SAM" id="MobiDB-lite"/>
    </source>
</evidence>
<protein>
    <submittedName>
        <fullName evidence="2">Uncharacterized protein</fullName>
    </submittedName>
</protein>
<accession>A0A1B0A3D2</accession>
<name>A0A1B0A3D2_GLOPL</name>
<proteinExistence type="predicted"/>
<feature type="region of interest" description="Disordered" evidence="1">
    <location>
        <begin position="26"/>
        <end position="81"/>
    </location>
</feature>
<dbReference type="Proteomes" id="UP000092445">
    <property type="component" value="Unassembled WGS sequence"/>
</dbReference>
<dbReference type="PROSITE" id="PS51257">
    <property type="entry name" value="PROKAR_LIPOPROTEIN"/>
    <property type="match status" value="1"/>
</dbReference>
<keyword evidence="3" id="KW-1185">Reference proteome</keyword>
<organism evidence="2 3">
    <name type="scientific">Glossina pallidipes</name>
    <name type="common">Tsetse fly</name>
    <dbReference type="NCBI Taxonomy" id="7398"/>
    <lineage>
        <taxon>Eukaryota</taxon>
        <taxon>Metazoa</taxon>
        <taxon>Ecdysozoa</taxon>
        <taxon>Arthropoda</taxon>
        <taxon>Hexapoda</taxon>
        <taxon>Insecta</taxon>
        <taxon>Pterygota</taxon>
        <taxon>Neoptera</taxon>
        <taxon>Endopterygota</taxon>
        <taxon>Diptera</taxon>
        <taxon>Brachycera</taxon>
        <taxon>Muscomorpha</taxon>
        <taxon>Hippoboscoidea</taxon>
        <taxon>Glossinidae</taxon>
        <taxon>Glossina</taxon>
    </lineage>
</organism>
<evidence type="ECO:0000313" key="3">
    <source>
        <dbReference type="Proteomes" id="UP000092445"/>
    </source>
</evidence>
<sequence length="105" mass="10763">MTSNSRHIPALVICSAAANALHCGSLSSCSESGSNSLSSSSSFPKSSSSSSKISISSDLGTSSGVHDAGRCKQTNESVQKKSYVSCDENFLRSAQLIGRGERATG</sequence>